<organism evidence="1 2">
    <name type="scientific">Alkalispirillum mobile</name>
    <dbReference type="NCBI Taxonomy" id="85925"/>
    <lineage>
        <taxon>Bacteria</taxon>
        <taxon>Pseudomonadati</taxon>
        <taxon>Pseudomonadota</taxon>
        <taxon>Gammaproteobacteria</taxon>
        <taxon>Chromatiales</taxon>
        <taxon>Ectothiorhodospiraceae</taxon>
        <taxon>Alkalispirillum</taxon>
    </lineage>
</organism>
<evidence type="ECO:0008006" key="3">
    <source>
        <dbReference type="Google" id="ProtNLM"/>
    </source>
</evidence>
<dbReference type="Proteomes" id="UP000275461">
    <property type="component" value="Unassembled WGS sequence"/>
</dbReference>
<dbReference type="Gene3D" id="1.25.40.10">
    <property type="entry name" value="Tetratricopeptide repeat domain"/>
    <property type="match status" value="1"/>
</dbReference>
<keyword evidence="2" id="KW-1185">Reference proteome</keyword>
<proteinExistence type="predicted"/>
<dbReference type="EMBL" id="RCDA01000005">
    <property type="protein sequence ID" value="RLK46775.1"/>
    <property type="molecule type" value="Genomic_DNA"/>
</dbReference>
<protein>
    <recommendedName>
        <fullName evidence="3">TPR repeat protein</fullName>
    </recommendedName>
</protein>
<dbReference type="SUPFAM" id="SSF81901">
    <property type="entry name" value="HCP-like"/>
    <property type="match status" value="1"/>
</dbReference>
<accession>A0A498BSY0</accession>
<reference evidence="1 2" key="1">
    <citation type="submission" date="2018-10" db="EMBL/GenBank/DDBJ databases">
        <title>Genomic Encyclopedia of Type Strains, Phase IV (KMG-IV): sequencing the most valuable type-strain genomes for metagenomic binning, comparative biology and taxonomic classification.</title>
        <authorList>
            <person name="Goeker M."/>
        </authorList>
    </citation>
    <scope>NUCLEOTIDE SEQUENCE [LARGE SCALE GENOMIC DNA]</scope>
    <source>
        <strain evidence="1 2">DSM 12769</strain>
    </source>
</reference>
<dbReference type="PANTHER" id="PTHR11102:SF160">
    <property type="entry name" value="ERAD-ASSOCIATED E3 UBIQUITIN-PROTEIN LIGASE COMPONENT HRD3"/>
    <property type="match status" value="1"/>
</dbReference>
<dbReference type="AlphaFoldDB" id="A0A498BSY0"/>
<dbReference type="OrthoDB" id="6171716at2"/>
<dbReference type="InterPro" id="IPR050767">
    <property type="entry name" value="Sel1_AlgK"/>
</dbReference>
<name>A0A498BSY0_9GAMM</name>
<dbReference type="InterPro" id="IPR011990">
    <property type="entry name" value="TPR-like_helical_dom_sf"/>
</dbReference>
<sequence>MRLYGIRWRSVAIPHLEKAAEAGDVESMYYLGEIHRFMDRGMSREAIDWYHRAALGGDPYAMLRLNWGMICELADICPEDHDTWVDKALEQELPRARDGDPEAMLALYSIYVALDDAEEGRNWLRQSAKAGHPQAQDLWASRIQERSDEWPPLLEDVKAAEPWFRKAAEQGYAPAMDNLAGNLWHQEDGENAWKWVVRGSEHGYVNNRVVYGICHLKPDDWEDCPKDNDPIKGWAVLHAAYKETRNDDARWYLEEFSNLLTDEEIAQAEKLAEDWLTRDPPLSYFPPKYGF</sequence>
<evidence type="ECO:0000313" key="1">
    <source>
        <dbReference type="EMBL" id="RLK46775.1"/>
    </source>
</evidence>
<dbReference type="PANTHER" id="PTHR11102">
    <property type="entry name" value="SEL-1-LIKE PROTEIN"/>
    <property type="match status" value="1"/>
</dbReference>
<gene>
    <name evidence="1" type="ORF">DFR31_2481</name>
</gene>
<evidence type="ECO:0000313" key="2">
    <source>
        <dbReference type="Proteomes" id="UP000275461"/>
    </source>
</evidence>
<comment type="caution">
    <text evidence="1">The sequence shown here is derived from an EMBL/GenBank/DDBJ whole genome shotgun (WGS) entry which is preliminary data.</text>
</comment>